<dbReference type="InterPro" id="IPR012337">
    <property type="entry name" value="RNaseH-like_sf"/>
</dbReference>
<sequence>MDRFVKKSAVKSLKRQNSGKEYDKEYDGKKRKRNFQSSWLAEFPWLTLDKDRGIMKCKICCKWANVCDPKSPLVTGSDTFRKDPLYTHAKSSHHTACVVRNDNSKKPIKDTPIGKAVVRSEKEHQHKLKGLFNTAYAIAKNCRPFSDFEWLTKLQMKNGIDLGENYLNEKRCKDFVLAIANQLFDEVRSKLSCARFLTVLADGSTDTTVVEQETVSVRYVHKGQPVTELAEIVPLESGKATGVYKAVKQGITAVTGDDGPSLIGANFDGASVMMGENSGVKALLQKDYPVITVIHCVAHKLELSVLDAAKSMPYLSTFEETIKSIFNFYHFSTKRRRELAEIADVLSTMVTNYSSVKAVRWVASKSRALLAVKKNFASTVLHTEDAAGGSKDAKTKGKAASIHKEITSVRFVKMLHFMLDLMDIITETSKIFQREKLTIPEVPDVIQETIMKLMNLKQHMGKHSKEFYENLTANKQFGNQRIQLKGAAPAEYKEDNDIKKLLENAISYIQSRFENFKEAPLVYFKIFNFKFWPQEQEQLAVFGGDHVQCIVDHYKEQLSEEECNKIPQEWVALKSYVAHFRGSPLLEVYGELLRDRPARFQNILVLVDLMLTLSPSTAECERQFSSMNRVKTALRNRLSNDSLQALMKINCDGPSADDFDPEEAITKWLTSGPGGRHIAGHKVPVPRVSVPNRPAATATATSSQCQSKVQTVSISLSDSESTDDEIV</sequence>
<accession>A0A2B4S034</accession>
<dbReference type="EMBL" id="LSMT01000241">
    <property type="protein sequence ID" value="PFX22399.1"/>
    <property type="molecule type" value="Genomic_DNA"/>
</dbReference>
<evidence type="ECO:0000313" key="5">
    <source>
        <dbReference type="Proteomes" id="UP000225706"/>
    </source>
</evidence>
<name>A0A2B4S034_STYPI</name>
<feature type="compositionally biased region" description="Basic residues" evidence="1">
    <location>
        <begin position="1"/>
        <end position="14"/>
    </location>
</feature>
<dbReference type="InterPro" id="IPR057456">
    <property type="entry name" value="Znf_C17orf113"/>
</dbReference>
<proteinExistence type="predicted"/>
<organism evidence="4 5">
    <name type="scientific">Stylophora pistillata</name>
    <name type="common">Smooth cauliflower coral</name>
    <dbReference type="NCBI Taxonomy" id="50429"/>
    <lineage>
        <taxon>Eukaryota</taxon>
        <taxon>Metazoa</taxon>
        <taxon>Cnidaria</taxon>
        <taxon>Anthozoa</taxon>
        <taxon>Hexacorallia</taxon>
        <taxon>Scleractinia</taxon>
        <taxon>Astrocoeniina</taxon>
        <taxon>Pocilloporidae</taxon>
        <taxon>Stylophora</taxon>
    </lineage>
</organism>
<evidence type="ECO:0000313" key="4">
    <source>
        <dbReference type="EMBL" id="PFX22399.1"/>
    </source>
</evidence>
<gene>
    <name evidence="4" type="primary">ZNF862</name>
    <name evidence="4" type="ORF">AWC38_SpisGene13075</name>
</gene>
<dbReference type="OrthoDB" id="5957634at2759"/>
<evidence type="ECO:0000259" key="3">
    <source>
        <dbReference type="Pfam" id="PF25431"/>
    </source>
</evidence>
<protein>
    <submittedName>
        <fullName evidence="4">Zinc finger protein 862</fullName>
    </submittedName>
</protein>
<dbReference type="AlphaFoldDB" id="A0A2B4S034"/>
<comment type="caution">
    <text evidence="4">The sequence shown here is derived from an EMBL/GenBank/DDBJ whole genome shotgun (WGS) entry which is preliminary data.</text>
</comment>
<dbReference type="GO" id="GO:0046983">
    <property type="term" value="F:protein dimerization activity"/>
    <property type="evidence" value="ECO:0007669"/>
    <property type="project" value="InterPro"/>
</dbReference>
<dbReference type="Pfam" id="PF05699">
    <property type="entry name" value="Dimer_Tnp_hAT"/>
    <property type="match status" value="1"/>
</dbReference>
<reference evidence="5" key="1">
    <citation type="journal article" date="2017" name="bioRxiv">
        <title>Comparative analysis of the genomes of Stylophora pistillata and Acropora digitifera provides evidence for extensive differences between species of corals.</title>
        <authorList>
            <person name="Voolstra C.R."/>
            <person name="Li Y."/>
            <person name="Liew Y.J."/>
            <person name="Baumgarten S."/>
            <person name="Zoccola D."/>
            <person name="Flot J.-F."/>
            <person name="Tambutte S."/>
            <person name="Allemand D."/>
            <person name="Aranda M."/>
        </authorList>
    </citation>
    <scope>NUCLEOTIDE SEQUENCE [LARGE SCALE GENOMIC DNA]</scope>
</reference>
<feature type="region of interest" description="Disordered" evidence="1">
    <location>
        <begin position="1"/>
        <end position="25"/>
    </location>
</feature>
<dbReference type="SUPFAM" id="SSF53098">
    <property type="entry name" value="Ribonuclease H-like"/>
    <property type="match status" value="1"/>
</dbReference>
<evidence type="ECO:0000259" key="2">
    <source>
        <dbReference type="Pfam" id="PF05699"/>
    </source>
</evidence>
<dbReference type="Pfam" id="PF25431">
    <property type="entry name" value="zf-C17orf113"/>
    <property type="match status" value="1"/>
</dbReference>
<dbReference type="InterPro" id="IPR008906">
    <property type="entry name" value="HATC_C_dom"/>
</dbReference>
<dbReference type="PANTHER" id="PTHR46880">
    <property type="entry name" value="RAS-ASSOCIATING DOMAIN-CONTAINING PROTEIN"/>
    <property type="match status" value="1"/>
</dbReference>
<dbReference type="PANTHER" id="PTHR46880:SF5">
    <property type="entry name" value="DUF4371 DOMAIN-CONTAINING PROTEIN"/>
    <property type="match status" value="1"/>
</dbReference>
<feature type="domain" description="C17orf113 probable zinc finger" evidence="3">
    <location>
        <begin position="43"/>
        <end position="103"/>
    </location>
</feature>
<feature type="domain" description="HAT C-terminal dimerisation" evidence="2">
    <location>
        <begin position="595"/>
        <end position="650"/>
    </location>
</feature>
<evidence type="ECO:0000256" key="1">
    <source>
        <dbReference type="SAM" id="MobiDB-lite"/>
    </source>
</evidence>
<keyword evidence="5" id="KW-1185">Reference proteome</keyword>
<dbReference type="Proteomes" id="UP000225706">
    <property type="component" value="Unassembled WGS sequence"/>
</dbReference>